<sequence>MTGRPAIRLVNKWAPSRVPRVLLTRKSLFQGAALADTADQYRHFGSPSRRELIEAFCNADPSSSPVLPPPLFETSSFQSPFRFPLLRSSKIPFLLPSPGVDSPNGQRAGARFVVSAPFLVEKSGSFVSLQIRQEGAVHLLRRRRWQCRGPRSRRCLVEVISSKVRLPLTPFVIWLGFFSLCGSSLPLYAKSALFWWVGDMIVSESPKDLRFPLLDSEYSCNLFFLV</sequence>
<dbReference type="Proteomes" id="UP000287651">
    <property type="component" value="Unassembled WGS sequence"/>
</dbReference>
<proteinExistence type="predicted"/>
<accession>A0A427AML0</accession>
<gene>
    <name evidence="1" type="ORF">B296_00011788</name>
</gene>
<reference evidence="1 2" key="1">
    <citation type="journal article" date="2014" name="Agronomy (Basel)">
        <title>A Draft Genome Sequence for Ensete ventricosum, the Drought-Tolerant Tree Against Hunger.</title>
        <authorList>
            <person name="Harrison J."/>
            <person name="Moore K.A."/>
            <person name="Paszkiewicz K."/>
            <person name="Jones T."/>
            <person name="Grant M."/>
            <person name="Ambacheew D."/>
            <person name="Muzemil S."/>
            <person name="Studholme D.J."/>
        </authorList>
    </citation>
    <scope>NUCLEOTIDE SEQUENCE [LARGE SCALE GENOMIC DNA]</scope>
</reference>
<comment type="caution">
    <text evidence="1">The sequence shown here is derived from an EMBL/GenBank/DDBJ whole genome shotgun (WGS) entry which is preliminary data.</text>
</comment>
<dbReference type="EMBL" id="AMZH03001933">
    <property type="protein sequence ID" value="RRT77430.1"/>
    <property type="molecule type" value="Genomic_DNA"/>
</dbReference>
<name>A0A427AML0_ENSVE</name>
<dbReference type="AlphaFoldDB" id="A0A427AML0"/>
<evidence type="ECO:0000313" key="1">
    <source>
        <dbReference type="EMBL" id="RRT77430.1"/>
    </source>
</evidence>
<protein>
    <submittedName>
        <fullName evidence="1">Uncharacterized protein</fullName>
    </submittedName>
</protein>
<organism evidence="1 2">
    <name type="scientific">Ensete ventricosum</name>
    <name type="common">Abyssinian banana</name>
    <name type="synonym">Musa ensete</name>
    <dbReference type="NCBI Taxonomy" id="4639"/>
    <lineage>
        <taxon>Eukaryota</taxon>
        <taxon>Viridiplantae</taxon>
        <taxon>Streptophyta</taxon>
        <taxon>Embryophyta</taxon>
        <taxon>Tracheophyta</taxon>
        <taxon>Spermatophyta</taxon>
        <taxon>Magnoliopsida</taxon>
        <taxon>Liliopsida</taxon>
        <taxon>Zingiberales</taxon>
        <taxon>Musaceae</taxon>
        <taxon>Ensete</taxon>
    </lineage>
</organism>
<evidence type="ECO:0000313" key="2">
    <source>
        <dbReference type="Proteomes" id="UP000287651"/>
    </source>
</evidence>